<reference evidence="1 2" key="1">
    <citation type="journal article" date="2019" name="Int. J. Syst. Evol. Microbiol.">
        <title>The Global Catalogue of Microorganisms (GCM) 10K type strain sequencing project: providing services to taxonomists for standard genome sequencing and annotation.</title>
        <authorList>
            <consortium name="The Broad Institute Genomics Platform"/>
            <consortium name="The Broad Institute Genome Sequencing Center for Infectious Disease"/>
            <person name="Wu L."/>
            <person name="Ma J."/>
        </authorList>
    </citation>
    <scope>NUCLEOTIDE SEQUENCE [LARGE SCALE GENOMIC DNA]</scope>
    <source>
        <strain evidence="1 2">JCM 15900</strain>
    </source>
</reference>
<gene>
    <name evidence="1" type="ORF">GCM10009823_00580</name>
</gene>
<dbReference type="InterPro" id="IPR038555">
    <property type="entry name" value="Zincin_1_sf"/>
</dbReference>
<proteinExistence type="predicted"/>
<dbReference type="Proteomes" id="UP001500984">
    <property type="component" value="Unassembled WGS sequence"/>
</dbReference>
<comment type="caution">
    <text evidence="1">The sequence shown here is derived from an EMBL/GenBank/DDBJ whole genome shotgun (WGS) entry which is preliminary data.</text>
</comment>
<organism evidence="1 2">
    <name type="scientific">Brevibacterium salitolerans</name>
    <dbReference type="NCBI Taxonomy" id="1403566"/>
    <lineage>
        <taxon>Bacteria</taxon>
        <taxon>Bacillati</taxon>
        <taxon>Actinomycetota</taxon>
        <taxon>Actinomycetes</taxon>
        <taxon>Micrococcales</taxon>
        <taxon>Brevibacteriaceae</taxon>
        <taxon>Brevibacterium</taxon>
    </lineage>
</organism>
<sequence>MVFRGRVPAARTRAEAFAHHAALLFSRIRERAGGPLDAVELLVDDVPAPEAGLELACVLPARRGSPAAVVVHRLPVIARCETDEELGELLSGVLADQASLLTGLDPDELRD</sequence>
<dbReference type="SUPFAM" id="SSF55486">
    <property type="entry name" value="Metalloproteases ('zincins'), catalytic domain"/>
    <property type="match status" value="1"/>
</dbReference>
<evidence type="ECO:0008006" key="3">
    <source>
        <dbReference type="Google" id="ProtNLM"/>
    </source>
</evidence>
<dbReference type="Gene3D" id="3.30.2010.20">
    <property type="match status" value="1"/>
</dbReference>
<dbReference type="EMBL" id="BAAAPZ010000001">
    <property type="protein sequence ID" value="GAA2086719.1"/>
    <property type="molecule type" value="Genomic_DNA"/>
</dbReference>
<evidence type="ECO:0000313" key="1">
    <source>
        <dbReference type="EMBL" id="GAA2086719.1"/>
    </source>
</evidence>
<evidence type="ECO:0000313" key="2">
    <source>
        <dbReference type="Proteomes" id="UP001500984"/>
    </source>
</evidence>
<protein>
    <recommendedName>
        <fullName evidence="3">Zinicin-like metallopeptidase</fullName>
    </recommendedName>
</protein>
<name>A0ABN2W975_9MICO</name>
<accession>A0ABN2W975</accession>
<keyword evidence="2" id="KW-1185">Reference proteome</keyword>